<dbReference type="Proteomes" id="UP000762676">
    <property type="component" value="Unassembled WGS sequence"/>
</dbReference>
<feature type="compositionally biased region" description="Basic and acidic residues" evidence="1">
    <location>
        <begin position="399"/>
        <end position="421"/>
    </location>
</feature>
<feature type="compositionally biased region" description="Low complexity" evidence="1">
    <location>
        <begin position="263"/>
        <end position="274"/>
    </location>
</feature>
<evidence type="ECO:0000313" key="4">
    <source>
        <dbReference type="Proteomes" id="UP000762676"/>
    </source>
</evidence>
<reference evidence="3 4" key="1">
    <citation type="journal article" date="2021" name="Elife">
        <title>Chloroplast acquisition without the gene transfer in kleptoplastic sea slugs, Plakobranchus ocellatus.</title>
        <authorList>
            <person name="Maeda T."/>
            <person name="Takahashi S."/>
            <person name="Yoshida T."/>
            <person name="Shimamura S."/>
            <person name="Takaki Y."/>
            <person name="Nagai Y."/>
            <person name="Toyoda A."/>
            <person name="Suzuki Y."/>
            <person name="Arimoto A."/>
            <person name="Ishii H."/>
            <person name="Satoh N."/>
            <person name="Nishiyama T."/>
            <person name="Hasebe M."/>
            <person name="Maruyama T."/>
            <person name="Minagawa J."/>
            <person name="Obokata J."/>
            <person name="Shigenobu S."/>
        </authorList>
    </citation>
    <scope>NUCLEOTIDE SEQUENCE [LARGE SCALE GENOMIC DNA]</scope>
</reference>
<comment type="caution">
    <text evidence="3">The sequence shown here is derived from an EMBL/GenBank/DDBJ whole genome shotgun (WGS) entry which is preliminary data.</text>
</comment>
<feature type="compositionally biased region" description="Polar residues" evidence="1">
    <location>
        <begin position="446"/>
        <end position="468"/>
    </location>
</feature>
<feature type="region of interest" description="Disordered" evidence="1">
    <location>
        <begin position="985"/>
        <end position="1011"/>
    </location>
</feature>
<dbReference type="GO" id="GO:0098793">
    <property type="term" value="C:presynapse"/>
    <property type="evidence" value="ECO:0007669"/>
    <property type="project" value="GOC"/>
</dbReference>
<evidence type="ECO:0000259" key="2">
    <source>
        <dbReference type="Pfam" id="PF25039"/>
    </source>
</evidence>
<feature type="region of interest" description="Disordered" evidence="1">
    <location>
        <begin position="57"/>
        <end position="77"/>
    </location>
</feature>
<feature type="compositionally biased region" description="Low complexity" evidence="1">
    <location>
        <begin position="310"/>
        <end position="326"/>
    </location>
</feature>
<dbReference type="PANTHER" id="PTHR31640">
    <property type="entry name" value="TRANSMEMBRANE PROTEIN KIAA1109"/>
    <property type="match status" value="1"/>
</dbReference>
<dbReference type="InterPro" id="IPR033616">
    <property type="entry name" value="BLTP1"/>
</dbReference>
<feature type="region of interest" description="Disordered" evidence="1">
    <location>
        <begin position="247"/>
        <end position="342"/>
    </location>
</feature>
<feature type="compositionally biased region" description="Polar residues" evidence="1">
    <location>
        <begin position="1123"/>
        <end position="1134"/>
    </location>
</feature>
<dbReference type="GO" id="GO:0048488">
    <property type="term" value="P:synaptic vesicle endocytosis"/>
    <property type="evidence" value="ECO:0007669"/>
    <property type="project" value="TreeGrafter"/>
</dbReference>
<feature type="compositionally biased region" description="Basic and acidic residues" evidence="1">
    <location>
        <begin position="296"/>
        <end position="309"/>
    </location>
</feature>
<feature type="domain" description="Bridge-like lipid transfer protein family member 1 middle region" evidence="2">
    <location>
        <begin position="503"/>
        <end position="686"/>
    </location>
</feature>
<sequence length="1161" mass="127360">MNPSLDTWDISVPPTAPPRPWYVEAVTPTLSRLHPSALIDGLHSQCLDRLKQQNKLKKGKEWEGNKEEGSYDNLSSSKEVTPVKTSSLQALFTLPKINICVLQASIVEEVIAFSNLGSVSDLTAVSLLAVCIDGVKCQLLSNKHSCKAACELSKEPLTRKTSATPNMVKFSSSGQSRGKADTAAQEPDIENPQEVTREENVGTLQISHIHVQLRRLLKFSNFSEHVLLTAIPEHSSRVLFTLEQDTSTPLSTLPGSVGTTPGTSASANTNTSAAEGYTGANIGVTPSPKRRLSRTSSRDREREREKESGDGSSLTSTLGRGTSETTPSLTSPYPQVSHAAPAPPTMSVPSIGFIMCECGLEDVSVTTVRRLGYQDIPQEAQEVGEKLEGLDNTINQMEDSARSKVEEQISKEDNKEQDNAKGKPASEQSNAGENVHTSEREKPKTDNPTVLISSSGTTHTQSLSSESGADQSSKDSSWASDHSAMSSETPVLSAASPGTLAEPLEGDASNGRLELKTIWFYFASPPPISIHKKVDYTRLDWNLLSTATPAIDAWLNPSDRLMTAVRSLVREYSRRLCCVVACMMIEGLESQGIHVAYKSKFNKLTPLSKTLQEDPSNQLLTVLRKYLHKHGTDQVERAVSVETVPQLITVQKGILALMRQWKNVLYMPNLNQVNFKSRRSIRPYNVKFALPKEGNTYETGASEEPEEAVVDQFDVVDERMSLLQAEGGVTQRSGSVPSIGSKRLSVSTQGKTADADYVSAESFSVSAKPRKLSSIFRSKLRAAGGISDSPLDHSSSNLAPPPQISGLLLSRNDSNISFTSMSSSSNDQEILAVATPPHTPLRHPGPKQSILKNKYHQNEDLYQWMAKQQTEKEQFRMDLHDDDEASRYLRQNTSESCAAATGHLGSAWSQDDSKLDLNDGGDYTMATSIMQLADAQILFKPVLQSLGLHVESVRPSTMMKKFGGHLLLQGHITTFKILIAESEARPGEGHQPSQHPSKGKGRGKRSFNHRGLQESPAFQCERFDVNVSLEDVVDFGEDGKVSKFPYKFAMHKLEAKPTTLQINLLVNCQAIRQNVDMALLRLAHQVLTMVGNVKETRVELKQKRMEPAPSWVQTHRKQDSKDSTSSVETNQSDTSHTEHLMGSFSNILALEKDRGIQLLTI</sequence>
<organism evidence="3 4">
    <name type="scientific">Elysia marginata</name>
    <dbReference type="NCBI Taxonomy" id="1093978"/>
    <lineage>
        <taxon>Eukaryota</taxon>
        <taxon>Metazoa</taxon>
        <taxon>Spiralia</taxon>
        <taxon>Lophotrochozoa</taxon>
        <taxon>Mollusca</taxon>
        <taxon>Gastropoda</taxon>
        <taxon>Heterobranchia</taxon>
        <taxon>Euthyneura</taxon>
        <taxon>Panpulmonata</taxon>
        <taxon>Sacoglossa</taxon>
        <taxon>Placobranchoidea</taxon>
        <taxon>Plakobranchidae</taxon>
        <taxon>Elysia</taxon>
    </lineage>
</organism>
<proteinExistence type="predicted"/>
<gene>
    <name evidence="3" type="ORF">ElyMa_001078900</name>
</gene>
<dbReference type="PANTHER" id="PTHR31640:SF1">
    <property type="entry name" value="BRIDGE-LIKE LIPID TRANSFER PROTEIN FAMILY MEMBER 1"/>
    <property type="match status" value="1"/>
</dbReference>
<dbReference type="Pfam" id="PF25039">
    <property type="entry name" value="BLTP1_M"/>
    <property type="match status" value="3"/>
</dbReference>
<feature type="compositionally biased region" description="Polar residues" evidence="1">
    <location>
        <begin position="247"/>
        <end position="262"/>
    </location>
</feature>
<feature type="region of interest" description="Disordered" evidence="1">
    <location>
        <begin position="165"/>
        <end position="196"/>
    </location>
</feature>
<accession>A0AAV4HVM8</accession>
<feature type="compositionally biased region" description="Polar residues" evidence="1">
    <location>
        <begin position="165"/>
        <end position="176"/>
    </location>
</feature>
<keyword evidence="4" id="KW-1185">Reference proteome</keyword>
<dbReference type="EMBL" id="BMAT01002176">
    <property type="protein sequence ID" value="GFS00731.1"/>
    <property type="molecule type" value="Genomic_DNA"/>
</dbReference>
<feature type="region of interest" description="Disordered" evidence="1">
    <location>
        <begin position="399"/>
        <end position="505"/>
    </location>
</feature>
<dbReference type="InterPro" id="IPR056741">
    <property type="entry name" value="BLTP1_M"/>
</dbReference>
<name>A0AAV4HVM8_9GAST</name>
<feature type="region of interest" description="Disordered" evidence="1">
    <location>
        <begin position="1104"/>
        <end position="1138"/>
    </location>
</feature>
<evidence type="ECO:0000256" key="1">
    <source>
        <dbReference type="SAM" id="MobiDB-lite"/>
    </source>
</evidence>
<feature type="compositionally biased region" description="Low complexity" evidence="1">
    <location>
        <begin position="469"/>
        <end position="487"/>
    </location>
</feature>
<feature type="domain" description="Bridge-like lipid transfer protein family member 1 middle region" evidence="2">
    <location>
        <begin position="22"/>
        <end position="244"/>
    </location>
</feature>
<feature type="compositionally biased region" description="Basic and acidic residues" evidence="1">
    <location>
        <begin position="59"/>
        <end position="69"/>
    </location>
</feature>
<feature type="domain" description="Bridge-like lipid transfer protein family member 1 middle region" evidence="2">
    <location>
        <begin position="905"/>
        <end position="1125"/>
    </location>
</feature>
<protein>
    <recommendedName>
        <fullName evidence="2">Bridge-like lipid transfer protein family member 1 middle region domain-containing protein</fullName>
    </recommendedName>
</protein>
<feature type="compositionally biased region" description="Basic and acidic residues" evidence="1">
    <location>
        <begin position="436"/>
        <end position="445"/>
    </location>
</feature>
<dbReference type="AlphaFoldDB" id="A0AAV4HVM8"/>
<evidence type="ECO:0000313" key="3">
    <source>
        <dbReference type="EMBL" id="GFS00731.1"/>
    </source>
</evidence>
<feature type="compositionally biased region" description="Basic residues" evidence="1">
    <location>
        <begin position="997"/>
        <end position="1008"/>
    </location>
</feature>